<comment type="caution">
    <text evidence="5">The sequence shown here is derived from an EMBL/GenBank/DDBJ whole genome shotgun (WGS) entry which is preliminary data.</text>
</comment>
<protein>
    <submittedName>
        <fullName evidence="5">Helix-turn-helix domain-containing protein</fullName>
    </submittedName>
</protein>
<name>A0ABU4EVS2_WILMA</name>
<dbReference type="InterPro" id="IPR042070">
    <property type="entry name" value="PucR_C-HTH_sf"/>
</dbReference>
<dbReference type="InterPro" id="IPR029016">
    <property type="entry name" value="GAF-like_dom_sf"/>
</dbReference>
<dbReference type="Pfam" id="PF13556">
    <property type="entry name" value="HTH_30"/>
    <property type="match status" value="1"/>
</dbReference>
<dbReference type="Proteomes" id="UP001185792">
    <property type="component" value="Unassembled WGS sequence"/>
</dbReference>
<keyword evidence="6" id="KW-1185">Reference proteome</keyword>
<dbReference type="InterPro" id="IPR041522">
    <property type="entry name" value="CdaR_GGDEF"/>
</dbReference>
<gene>
    <name evidence="5" type="ORF">R4198_16570</name>
</gene>
<evidence type="ECO:0000256" key="2">
    <source>
        <dbReference type="SAM" id="MobiDB-lite"/>
    </source>
</evidence>
<comment type="similarity">
    <text evidence="1">Belongs to the CdaR family.</text>
</comment>
<feature type="region of interest" description="Disordered" evidence="2">
    <location>
        <begin position="391"/>
        <end position="410"/>
    </location>
</feature>
<evidence type="ECO:0000313" key="5">
    <source>
        <dbReference type="EMBL" id="MDV7135319.1"/>
    </source>
</evidence>
<dbReference type="EMBL" id="JAWLUM010000002">
    <property type="protein sequence ID" value="MDV7135319.1"/>
    <property type="molecule type" value="Genomic_DNA"/>
</dbReference>
<evidence type="ECO:0000259" key="4">
    <source>
        <dbReference type="Pfam" id="PF17853"/>
    </source>
</evidence>
<feature type="domain" description="PucR C-terminal helix-turn-helix" evidence="3">
    <location>
        <begin position="318"/>
        <end position="375"/>
    </location>
</feature>
<evidence type="ECO:0000256" key="1">
    <source>
        <dbReference type="ARBA" id="ARBA00006754"/>
    </source>
</evidence>
<dbReference type="Gene3D" id="1.10.10.2840">
    <property type="entry name" value="PucR C-terminal helix-turn-helix domain"/>
    <property type="match status" value="1"/>
</dbReference>
<dbReference type="Pfam" id="PF17853">
    <property type="entry name" value="GGDEF_2"/>
    <property type="match status" value="1"/>
</dbReference>
<dbReference type="RefSeq" id="WP_317713751.1">
    <property type="nucleotide sequence ID" value="NZ_JAWLUM010000002.1"/>
</dbReference>
<evidence type="ECO:0000259" key="3">
    <source>
        <dbReference type="Pfam" id="PF13556"/>
    </source>
</evidence>
<proteinExistence type="inferred from homology"/>
<accession>A0ABU4EVS2</accession>
<sequence length="410" mass="45372">MAIDDPSIRLLAASRHFGDEDSLRITSILNRSVPDEVTRPLLALGIGTWTKPGRAHLDVPGSENRLCVPVRCKSLLLGFLWLIDNEANPLTESDVEMAEDTAARAGVILYERLLLRERSDLRREEVLRNLVTSTEEVRRRAVEDVHTEQLLVDHATHYQFIAVQRGIAHPAETSDGVAVEAAVQEGLHTLPDGAGLMVADRSRAWLLLALPEPLSQLQLRSITQRITSRFRQLSGKDGQFVLGVSDTVNELGQVFRAYRQAVVAVRAALLIPSIGDIARWGHLGPYDILLRLSSDEIASAADVSPLRALENADRQQVLVKTLDTFFDNACDIRRTANLLCIHRATLYQRLKRIEQVTGCSLDNGDDRLTLHLGLKMKALVAANAASNTPLASLEMQSEGDRHGHAPMRRL</sequence>
<feature type="domain" description="CdaR GGDEF-like" evidence="4">
    <location>
        <begin position="149"/>
        <end position="267"/>
    </location>
</feature>
<dbReference type="InterPro" id="IPR051448">
    <property type="entry name" value="CdaR-like_regulators"/>
</dbReference>
<organism evidence="5 6">
    <name type="scientific">Williamsia marianensis</name>
    <dbReference type="NCBI Taxonomy" id="85044"/>
    <lineage>
        <taxon>Bacteria</taxon>
        <taxon>Bacillati</taxon>
        <taxon>Actinomycetota</taxon>
        <taxon>Actinomycetes</taxon>
        <taxon>Mycobacteriales</taxon>
        <taxon>Nocardiaceae</taxon>
        <taxon>Williamsia</taxon>
    </lineage>
</organism>
<evidence type="ECO:0000313" key="6">
    <source>
        <dbReference type="Proteomes" id="UP001185792"/>
    </source>
</evidence>
<dbReference type="Gene3D" id="3.30.450.40">
    <property type="match status" value="1"/>
</dbReference>
<dbReference type="PANTHER" id="PTHR33744">
    <property type="entry name" value="CARBOHYDRATE DIACID REGULATOR"/>
    <property type="match status" value="1"/>
</dbReference>
<dbReference type="PANTHER" id="PTHR33744:SF17">
    <property type="entry name" value="CONSERVED PROTEIN"/>
    <property type="match status" value="1"/>
</dbReference>
<reference evidence="5 6" key="1">
    <citation type="submission" date="2023-10" db="EMBL/GenBank/DDBJ databases">
        <title>Development of a sustainable strategy for remediation of hydrocarbon-contaminated territories based on the waste exchange concept.</title>
        <authorList>
            <person name="Krivoruchko A."/>
        </authorList>
    </citation>
    <scope>NUCLEOTIDE SEQUENCE [LARGE SCALE GENOMIC DNA]</scope>
    <source>
        <strain evidence="5 6">IEGM 1236</strain>
    </source>
</reference>
<dbReference type="SUPFAM" id="SSF55781">
    <property type="entry name" value="GAF domain-like"/>
    <property type="match status" value="1"/>
</dbReference>
<dbReference type="InterPro" id="IPR025736">
    <property type="entry name" value="PucR_C-HTH_dom"/>
</dbReference>